<feature type="binding site" evidence="7">
    <location>
        <begin position="367"/>
        <end position="369"/>
    </location>
    <ligand>
        <name>FAD</name>
        <dbReference type="ChEBI" id="CHEBI:57692"/>
    </ligand>
</feature>
<feature type="binding site" evidence="7">
    <location>
        <position position="17"/>
    </location>
    <ligand>
        <name>FAD</name>
        <dbReference type="ChEBI" id="CHEBI:57692"/>
    </ligand>
</feature>
<dbReference type="InterPro" id="IPR036188">
    <property type="entry name" value="FAD/NAD-bd_sf"/>
</dbReference>
<feature type="binding site" evidence="8">
    <location>
        <begin position="195"/>
        <end position="196"/>
    </location>
    <ligand>
        <name>NADP(+)</name>
        <dbReference type="ChEBI" id="CHEBI:58349"/>
    </ligand>
</feature>
<protein>
    <submittedName>
        <fullName evidence="10">Ferredoxin--NADP+ reductase</fullName>
        <ecNumber evidence="10">1.18.1.2</ecNumber>
    </submittedName>
</protein>
<accession>A0A7W6CZF5</accession>
<feature type="binding site" evidence="8">
    <location>
        <position position="367"/>
    </location>
    <ligand>
        <name>NADP(+)</name>
        <dbReference type="ChEBI" id="CHEBI:58349"/>
    </ligand>
</feature>
<comment type="cofactor">
    <cofactor evidence="1 7">
        <name>FAD</name>
        <dbReference type="ChEBI" id="CHEBI:57692"/>
    </cofactor>
</comment>
<dbReference type="AlphaFoldDB" id="A0A7W6CZF5"/>
<dbReference type="Proteomes" id="UP000528964">
    <property type="component" value="Unassembled WGS sequence"/>
</dbReference>
<dbReference type="GO" id="GO:0004324">
    <property type="term" value="F:ferredoxin-NADP+ reductase activity"/>
    <property type="evidence" value="ECO:0007669"/>
    <property type="project" value="UniProtKB-EC"/>
</dbReference>
<dbReference type="Gene3D" id="3.40.50.720">
    <property type="entry name" value="NAD(P)-binding Rossmann-like Domain"/>
    <property type="match status" value="1"/>
</dbReference>
<evidence type="ECO:0000256" key="7">
    <source>
        <dbReference type="PIRSR" id="PIRSR000362-1"/>
    </source>
</evidence>
<dbReference type="PIRSF" id="PIRSF000362">
    <property type="entry name" value="FNR"/>
    <property type="match status" value="1"/>
</dbReference>
<sequence>MNPPGPLKVVVVGSGPSGFYAAEALLAAGAEVDVVERLPTPFGLVRFGVAPDHPKLKQVCQNFTEIAGHERFAFFGNVALGRDVSVDELRELYDAVVVASGSSADRKLGAPGEDLPGSCSATEFVAWYNGHPDYRDRSFDLSCETAVVLGHGNVAIDVCRILSKSVDELRQTDICSHALEALAESRVRDVHLVGRRGPAQAKWTAKEIRELGTLSEADVVLDPADLAIGPACAAEIADARGVTAAQSLKILRTLEGRPRERRKAIHLRFNLSPKAIEGAGRVERVLFDRCRLSGEPFAQVATPCGETAAIEAGLVFRSVGYTGVAIEGVPFDARSGTIPHLRGRVMDQGGPAPGLYVVGWIKRGPSGVIGVNRACSLETVETLLSDLHGAAPGKRGRAGLRGLLERRGARPVDFGAWKLIDDAERRAGSAAGKPREKLTSIAEMLAAARRDPEAPDIRCCA</sequence>
<dbReference type="EC" id="1.18.1.2" evidence="10"/>
<feature type="binding site" evidence="7">
    <location>
        <position position="44"/>
    </location>
    <ligand>
        <name>FAD</name>
        <dbReference type="ChEBI" id="CHEBI:57692"/>
    </ligand>
</feature>
<feature type="binding site" evidence="7">
    <location>
        <position position="80"/>
    </location>
    <ligand>
        <name>FAD</name>
        <dbReference type="ChEBI" id="CHEBI:57692"/>
    </ligand>
</feature>
<feature type="binding site" evidence="7">
    <location>
        <position position="360"/>
    </location>
    <ligand>
        <name>FAD</name>
        <dbReference type="ChEBI" id="CHEBI:57692"/>
    </ligand>
</feature>
<feature type="domain" description="FAD/NAD(P)-binding" evidence="9">
    <location>
        <begin position="8"/>
        <end position="179"/>
    </location>
</feature>
<dbReference type="PANTHER" id="PTHR48467:SF1">
    <property type="entry name" value="GLUTAMATE SYNTHASE 1 [NADH], CHLOROPLASTIC-LIKE"/>
    <property type="match status" value="1"/>
</dbReference>
<dbReference type="InterPro" id="IPR023753">
    <property type="entry name" value="FAD/NAD-binding_dom"/>
</dbReference>
<keyword evidence="3" id="KW-0285">Flavoprotein</keyword>
<dbReference type="Pfam" id="PF07992">
    <property type="entry name" value="Pyr_redox_2"/>
    <property type="match status" value="1"/>
</dbReference>
<evidence type="ECO:0000256" key="6">
    <source>
        <dbReference type="ARBA" id="ARBA00023002"/>
    </source>
</evidence>
<dbReference type="InterPro" id="IPR021163">
    <property type="entry name" value="Ferredox_Rdtase_adrenod"/>
</dbReference>
<dbReference type="PANTHER" id="PTHR48467">
    <property type="entry name" value="GLUTAMATE SYNTHASE 1 [NADH], CHLOROPLASTIC-LIKE"/>
    <property type="match status" value="1"/>
</dbReference>
<evidence type="ECO:0000256" key="1">
    <source>
        <dbReference type="ARBA" id="ARBA00001974"/>
    </source>
</evidence>
<keyword evidence="4 7" id="KW-0274">FAD</keyword>
<feature type="binding site" evidence="7">
    <location>
        <position position="36"/>
    </location>
    <ligand>
        <name>FAD</name>
        <dbReference type="ChEBI" id="CHEBI:57692"/>
    </ligand>
</feature>
<evidence type="ECO:0000313" key="11">
    <source>
        <dbReference type="Proteomes" id="UP000528964"/>
    </source>
</evidence>
<feature type="binding site" evidence="8">
    <location>
        <position position="207"/>
    </location>
    <ligand>
        <name>NADP(+)</name>
        <dbReference type="ChEBI" id="CHEBI:58349"/>
    </ligand>
</feature>
<feature type="binding site" evidence="8">
    <location>
        <begin position="151"/>
        <end position="154"/>
    </location>
    <ligand>
        <name>NADP(+)</name>
        <dbReference type="ChEBI" id="CHEBI:58349"/>
    </ligand>
</feature>
<dbReference type="EMBL" id="JACIDR010000004">
    <property type="protein sequence ID" value="MBB3973915.1"/>
    <property type="molecule type" value="Genomic_DNA"/>
</dbReference>
<comment type="caution">
    <text evidence="10">The sequence shown here is derived from an EMBL/GenBank/DDBJ whole genome shotgun (WGS) entry which is preliminary data.</text>
</comment>
<evidence type="ECO:0000256" key="3">
    <source>
        <dbReference type="ARBA" id="ARBA00022630"/>
    </source>
</evidence>
<gene>
    <name evidence="10" type="ORF">GGR24_002592</name>
</gene>
<keyword evidence="5 8" id="KW-0521">NADP</keyword>
<reference evidence="10 11" key="1">
    <citation type="submission" date="2020-08" db="EMBL/GenBank/DDBJ databases">
        <title>Genomic Encyclopedia of Type Strains, Phase IV (KMG-IV): sequencing the most valuable type-strain genomes for metagenomic binning, comparative biology and taxonomic classification.</title>
        <authorList>
            <person name="Goeker M."/>
        </authorList>
    </citation>
    <scope>NUCLEOTIDE SEQUENCE [LARGE SCALE GENOMIC DNA]</scope>
    <source>
        <strain evidence="10 11">DSM 25481</strain>
    </source>
</reference>
<keyword evidence="11" id="KW-1185">Reference proteome</keyword>
<dbReference type="RefSeq" id="WP_183395782.1">
    <property type="nucleotide sequence ID" value="NZ_JACIDR010000004.1"/>
</dbReference>
<keyword evidence="6 10" id="KW-0560">Oxidoreductase</keyword>
<comment type="similarity">
    <text evidence="2">Belongs to the ferredoxin--NADP reductase type 1 family.</text>
</comment>
<evidence type="ECO:0000256" key="4">
    <source>
        <dbReference type="ARBA" id="ARBA00022827"/>
    </source>
</evidence>
<dbReference type="InterPro" id="IPR055275">
    <property type="entry name" value="Ferredox_Rdtase"/>
</dbReference>
<evidence type="ECO:0000256" key="5">
    <source>
        <dbReference type="ARBA" id="ARBA00022857"/>
    </source>
</evidence>
<dbReference type="SUPFAM" id="SSF51971">
    <property type="entry name" value="Nucleotide-binding domain"/>
    <property type="match status" value="1"/>
</dbReference>
<organism evidence="10 11">
    <name type="scientific">Hansschlegelia beijingensis</name>
    <dbReference type="NCBI Taxonomy" id="1133344"/>
    <lineage>
        <taxon>Bacteria</taxon>
        <taxon>Pseudomonadati</taxon>
        <taxon>Pseudomonadota</taxon>
        <taxon>Alphaproteobacteria</taxon>
        <taxon>Hyphomicrobiales</taxon>
        <taxon>Methylopilaceae</taxon>
        <taxon>Hansschlegelia</taxon>
    </lineage>
</organism>
<name>A0A7W6CZF5_9HYPH</name>
<evidence type="ECO:0000313" key="10">
    <source>
        <dbReference type="EMBL" id="MBB3973915.1"/>
    </source>
</evidence>
<proteinExistence type="inferred from homology"/>
<dbReference type="PRINTS" id="PR00419">
    <property type="entry name" value="ADXRDTASE"/>
</dbReference>
<evidence type="ECO:0000259" key="9">
    <source>
        <dbReference type="Pfam" id="PF07992"/>
    </source>
</evidence>
<evidence type="ECO:0000256" key="2">
    <source>
        <dbReference type="ARBA" id="ARBA00008312"/>
    </source>
</evidence>
<dbReference type="Gene3D" id="3.50.50.60">
    <property type="entry name" value="FAD/NAD(P)-binding domain"/>
    <property type="match status" value="1"/>
</dbReference>
<evidence type="ECO:0000256" key="8">
    <source>
        <dbReference type="PIRSR" id="PIRSR000362-2"/>
    </source>
</evidence>